<dbReference type="PANTHER" id="PTHR46206:SF2">
    <property type="entry name" value="CYTOCHROME P450 MONOOXYGENASE AUSG-RELATED"/>
    <property type="match status" value="1"/>
</dbReference>
<proteinExistence type="inferred from homology"/>
<comment type="cofactor">
    <cofactor evidence="1">
        <name>heme</name>
        <dbReference type="ChEBI" id="CHEBI:30413"/>
    </cofactor>
</comment>
<evidence type="ECO:0008006" key="12">
    <source>
        <dbReference type="Google" id="ProtNLM"/>
    </source>
</evidence>
<keyword evidence="9" id="KW-0812">Transmembrane</keyword>
<evidence type="ECO:0000256" key="9">
    <source>
        <dbReference type="SAM" id="Phobius"/>
    </source>
</evidence>
<keyword evidence="7 8" id="KW-0503">Monooxygenase</keyword>
<feature type="transmembrane region" description="Helical" evidence="9">
    <location>
        <begin position="20"/>
        <end position="36"/>
    </location>
</feature>
<evidence type="ECO:0000256" key="2">
    <source>
        <dbReference type="ARBA" id="ARBA00010617"/>
    </source>
</evidence>
<keyword evidence="11" id="KW-1185">Reference proteome</keyword>
<dbReference type="CDD" id="cd11041">
    <property type="entry name" value="CYP503A1-like"/>
    <property type="match status" value="1"/>
</dbReference>
<evidence type="ECO:0000256" key="5">
    <source>
        <dbReference type="ARBA" id="ARBA00023002"/>
    </source>
</evidence>
<dbReference type="InterPro" id="IPR036396">
    <property type="entry name" value="Cyt_P450_sf"/>
</dbReference>
<comment type="caution">
    <text evidence="10">The sequence shown here is derived from an EMBL/GenBank/DDBJ whole genome shotgun (WGS) entry which is preliminary data.</text>
</comment>
<reference evidence="10 11" key="1">
    <citation type="submission" date="2024-02" db="EMBL/GenBank/DDBJ databases">
        <title>De novo assembly and annotation of 12 fungi associated with fruit tree decline syndrome in Ontario, Canada.</title>
        <authorList>
            <person name="Sulman M."/>
            <person name="Ellouze W."/>
            <person name="Ilyukhin E."/>
        </authorList>
    </citation>
    <scope>NUCLEOTIDE SEQUENCE [LARGE SCALE GENOMIC DNA]</scope>
    <source>
        <strain evidence="10 11">FDS-637</strain>
    </source>
</reference>
<keyword evidence="3 8" id="KW-0349">Heme</keyword>
<dbReference type="Proteomes" id="UP001430584">
    <property type="component" value="Unassembled WGS sequence"/>
</dbReference>
<evidence type="ECO:0000256" key="1">
    <source>
        <dbReference type="ARBA" id="ARBA00001971"/>
    </source>
</evidence>
<name>A0ABR3C7K0_9PEZI</name>
<evidence type="ECO:0000256" key="3">
    <source>
        <dbReference type="ARBA" id="ARBA00022617"/>
    </source>
</evidence>
<dbReference type="EMBL" id="JAJVCZ030000009">
    <property type="protein sequence ID" value="KAL0256580.1"/>
    <property type="molecule type" value="Genomic_DNA"/>
</dbReference>
<evidence type="ECO:0000313" key="10">
    <source>
        <dbReference type="EMBL" id="KAL0256580.1"/>
    </source>
</evidence>
<dbReference type="Gene3D" id="1.10.630.10">
    <property type="entry name" value="Cytochrome P450"/>
    <property type="match status" value="1"/>
</dbReference>
<dbReference type="GeneID" id="92013060"/>
<protein>
    <recommendedName>
        <fullName evidence="12">Cytochrome p450</fullName>
    </recommendedName>
</protein>
<organism evidence="10 11">
    <name type="scientific">Diplodia seriata</name>
    <dbReference type="NCBI Taxonomy" id="420778"/>
    <lineage>
        <taxon>Eukaryota</taxon>
        <taxon>Fungi</taxon>
        <taxon>Dikarya</taxon>
        <taxon>Ascomycota</taxon>
        <taxon>Pezizomycotina</taxon>
        <taxon>Dothideomycetes</taxon>
        <taxon>Dothideomycetes incertae sedis</taxon>
        <taxon>Botryosphaeriales</taxon>
        <taxon>Botryosphaeriaceae</taxon>
        <taxon>Diplodia</taxon>
    </lineage>
</organism>
<keyword evidence="5 8" id="KW-0560">Oxidoreductase</keyword>
<comment type="similarity">
    <text evidence="2 8">Belongs to the cytochrome P450 family.</text>
</comment>
<evidence type="ECO:0000256" key="8">
    <source>
        <dbReference type="RuleBase" id="RU000461"/>
    </source>
</evidence>
<dbReference type="SUPFAM" id="SSF48264">
    <property type="entry name" value="Cytochrome P450"/>
    <property type="match status" value="1"/>
</dbReference>
<dbReference type="PRINTS" id="PR00465">
    <property type="entry name" value="EP450IV"/>
</dbReference>
<gene>
    <name evidence="10" type="ORF">SLS55_008975</name>
</gene>
<dbReference type="InterPro" id="IPR017972">
    <property type="entry name" value="Cyt_P450_CS"/>
</dbReference>
<evidence type="ECO:0000256" key="4">
    <source>
        <dbReference type="ARBA" id="ARBA00022723"/>
    </source>
</evidence>
<dbReference type="Pfam" id="PF00067">
    <property type="entry name" value="p450"/>
    <property type="match status" value="1"/>
</dbReference>
<dbReference type="InterPro" id="IPR002403">
    <property type="entry name" value="Cyt_P450_E_grp-IV"/>
</dbReference>
<keyword evidence="6 8" id="KW-0408">Iron</keyword>
<keyword evidence="9" id="KW-1133">Transmembrane helix</keyword>
<evidence type="ECO:0000256" key="6">
    <source>
        <dbReference type="ARBA" id="ARBA00023004"/>
    </source>
</evidence>
<dbReference type="RefSeq" id="XP_066629609.1">
    <property type="nucleotide sequence ID" value="XM_066780380.1"/>
</dbReference>
<accession>A0ABR3C7K0</accession>
<sequence length="519" mass="59179">MPAYTVLFDSAQPFQVGTPYLFGAAIVLATLLWHWAQDERPYPGFPLINKQKGEWLNTKSKERMTTHANEILKDGFTKYNGKPFQVFSDVGPMIVLSPEMAQEIRNDDRLSFMLAVERVFLPMFKGLEPFGAGISEHDVFVRSIRQNLTQSLGSITESLSEETSYILNLLLPDVTANEWRSVTWVPVAAKIAARLSAKVFLGEPLCRNEEWLTLSITYTADGFQAARTLRRWPPFLRRLVHAVSPEFGQLQRKIVDARRIIEPEVAQRKRARRDELRAGGKPHKPADAIEWMDEHAKDEPYDITLAQMALAFAAIHTTSGMITSLLWELTANPAFIDDLRKEIVEVIAEDGGWKKTSLYKMRLLDSCMKEAQRMHVIGAFSMTRRVTAPVTLSDGTHLAAGSHVAIPTWHMKDPDFYGPDAARFDGRRFLDRREQPGSEHRWQFVTTSPEHLGFGHGQHACPGRFFASNEIKIAMAHLLLKYDWKFEGEPPLKSLRDSEWMPDPEAKIWVRKREPEIEL</sequence>
<dbReference type="InterPro" id="IPR001128">
    <property type="entry name" value="Cyt_P450"/>
</dbReference>
<keyword evidence="9" id="KW-0472">Membrane</keyword>
<dbReference type="PROSITE" id="PS00086">
    <property type="entry name" value="CYTOCHROME_P450"/>
    <property type="match status" value="1"/>
</dbReference>
<evidence type="ECO:0000313" key="11">
    <source>
        <dbReference type="Proteomes" id="UP001430584"/>
    </source>
</evidence>
<evidence type="ECO:0000256" key="7">
    <source>
        <dbReference type="ARBA" id="ARBA00023033"/>
    </source>
</evidence>
<keyword evidence="4 8" id="KW-0479">Metal-binding</keyword>
<dbReference type="PANTHER" id="PTHR46206">
    <property type="entry name" value="CYTOCHROME P450"/>
    <property type="match status" value="1"/>
</dbReference>